<feature type="domain" description="DUF7770" evidence="1">
    <location>
        <begin position="37"/>
        <end position="163"/>
    </location>
</feature>
<protein>
    <recommendedName>
        <fullName evidence="1">DUF7770 domain-containing protein</fullName>
    </recommendedName>
</protein>
<evidence type="ECO:0000259" key="1">
    <source>
        <dbReference type="Pfam" id="PF24968"/>
    </source>
</evidence>
<dbReference type="GeneID" id="54365572"/>
<accession>A0A6J3M177</accession>
<keyword evidence="2" id="KW-1185">Reference proteome</keyword>
<reference evidence="3" key="2">
    <citation type="submission" date="2020-04" db="EMBL/GenBank/DDBJ databases">
        <authorList>
            <consortium name="NCBI Genome Project"/>
        </authorList>
    </citation>
    <scope>NUCLEOTIDE SEQUENCE</scope>
    <source>
        <strain evidence="3">CBS 342.82</strain>
    </source>
</reference>
<reference evidence="3" key="1">
    <citation type="submission" date="2020-01" db="EMBL/GenBank/DDBJ databases">
        <authorList>
            <consortium name="DOE Joint Genome Institute"/>
            <person name="Haridas S."/>
            <person name="Albert R."/>
            <person name="Binder M."/>
            <person name="Bloem J."/>
            <person name="Labutti K."/>
            <person name="Salamov A."/>
            <person name="Andreopoulos B."/>
            <person name="Baker S.E."/>
            <person name="Barry K."/>
            <person name="Bills G."/>
            <person name="Bluhm B.H."/>
            <person name="Cannon C."/>
            <person name="Castanera R."/>
            <person name="Culley D.E."/>
            <person name="Daum C."/>
            <person name="Ezra D."/>
            <person name="Gonzalez J.B."/>
            <person name="Henrissat B."/>
            <person name="Kuo A."/>
            <person name="Liang C."/>
            <person name="Lipzen A."/>
            <person name="Lutzoni F."/>
            <person name="Magnuson J."/>
            <person name="Mondo S."/>
            <person name="Nolan M."/>
            <person name="Ohm R."/>
            <person name="Pangilinan J."/>
            <person name="Park H.-J."/>
            <person name="Ramirez L."/>
            <person name="Alfaro M."/>
            <person name="Sun H."/>
            <person name="Tritt A."/>
            <person name="Yoshinaga Y."/>
            <person name="Zwiers L.-H."/>
            <person name="Turgeon B.G."/>
            <person name="Goodwin S.B."/>
            <person name="Spatafora J.W."/>
            <person name="Crous P.W."/>
            <person name="Grigoriev I.V."/>
        </authorList>
    </citation>
    <scope>NUCLEOTIDE SEQUENCE</scope>
    <source>
        <strain evidence="3">CBS 342.82</strain>
    </source>
</reference>
<dbReference type="Proteomes" id="UP000504637">
    <property type="component" value="Unplaced"/>
</dbReference>
<sequence>MDTKDVDVSAGVLEAFPVHVVEVAVGVYSLGLPAGRTGSLSTNHVAIFLILAGQSSCVRLDMAPDENLLGALDVRFYNYAKSKHVIETHSLKSASDQTVQDFWQAIEQDSRHMFRFEQVDKATYGSRHWMYETFCLRKNLLDTAEDLENARDFLSQQGDKRPKVEHELIDEPFRGKFLKNHTTPRSNEHFESFFRNLLNLYAVFQDNHSTFWDLLQSLGSKTERAWDYPASEDSETQSASDHHRFIAEVARAMTDQGLEAEHL</sequence>
<proteinExistence type="predicted"/>
<gene>
    <name evidence="3" type="ORF">K489DRAFT_411075</name>
</gene>
<dbReference type="Pfam" id="PF24968">
    <property type="entry name" value="DUF7770"/>
    <property type="match status" value="1"/>
</dbReference>
<evidence type="ECO:0000313" key="2">
    <source>
        <dbReference type="Proteomes" id="UP000504637"/>
    </source>
</evidence>
<dbReference type="InterPro" id="IPR056672">
    <property type="entry name" value="DUF7770"/>
</dbReference>
<dbReference type="AlphaFoldDB" id="A0A6J3M177"/>
<reference evidence="3" key="3">
    <citation type="submission" date="2025-08" db="UniProtKB">
        <authorList>
            <consortium name="RefSeq"/>
        </authorList>
    </citation>
    <scope>IDENTIFICATION</scope>
    <source>
        <strain evidence="3">CBS 342.82</strain>
    </source>
</reference>
<evidence type="ECO:0000313" key="3">
    <source>
        <dbReference type="RefSeq" id="XP_033458669.1"/>
    </source>
</evidence>
<name>A0A6J3M177_9PEZI</name>
<dbReference type="RefSeq" id="XP_033458669.1">
    <property type="nucleotide sequence ID" value="XM_033607773.1"/>
</dbReference>
<organism evidence="3">
    <name type="scientific">Dissoconium aciculare CBS 342.82</name>
    <dbReference type="NCBI Taxonomy" id="1314786"/>
    <lineage>
        <taxon>Eukaryota</taxon>
        <taxon>Fungi</taxon>
        <taxon>Dikarya</taxon>
        <taxon>Ascomycota</taxon>
        <taxon>Pezizomycotina</taxon>
        <taxon>Dothideomycetes</taxon>
        <taxon>Dothideomycetidae</taxon>
        <taxon>Mycosphaerellales</taxon>
        <taxon>Dissoconiaceae</taxon>
        <taxon>Dissoconium</taxon>
    </lineage>
</organism>